<dbReference type="Pfam" id="PF01773">
    <property type="entry name" value="Nucleos_tra2_N"/>
    <property type="match status" value="1"/>
</dbReference>
<keyword evidence="7" id="KW-0813">Transport</keyword>
<feature type="transmembrane region" description="Helical" evidence="7">
    <location>
        <begin position="259"/>
        <end position="281"/>
    </location>
</feature>
<accession>A0A0B6X8Y8</accession>
<dbReference type="GO" id="GO:0005886">
    <property type="term" value="C:plasma membrane"/>
    <property type="evidence" value="ECO:0007669"/>
    <property type="project" value="UniProtKB-SubCell"/>
</dbReference>
<feature type="domain" description="Concentrative nucleoside transporter N-terminal" evidence="8">
    <location>
        <begin position="9"/>
        <end position="82"/>
    </location>
</feature>
<evidence type="ECO:0000256" key="1">
    <source>
        <dbReference type="ARBA" id="ARBA00004651"/>
    </source>
</evidence>
<feature type="domain" description="Nucleoside transporter/FeoB GTPase Gate" evidence="10">
    <location>
        <begin position="99"/>
        <end position="196"/>
    </location>
</feature>
<dbReference type="KEGG" id="xbv:XBW1_2289"/>
<dbReference type="InterPro" id="IPR011642">
    <property type="entry name" value="Gate_dom"/>
</dbReference>
<name>A0A0B6X8Y8_XENBV</name>
<feature type="transmembrane region" description="Helical" evidence="7">
    <location>
        <begin position="202"/>
        <end position="221"/>
    </location>
</feature>
<sequence>MMDILRSLMGIVILLLVGYLFSVNKKRISLRTVGAALLLQVSLGAIMLYIPAGKWLINNIANGVNAVISYSSAGSSFIFGSLVGPKMNELFDGAGFVFAFQVLPAIIFITSLISILYYIGIMKWVINILGYAFQKAMRISKVEAFAAVTTIFLGQNELPAVLKPFVNKMNRNELFTVICSGMASIAGSMLVGYAGLGVPIEYLLAASLMAIPGGILFARLLSPATEPSQVQFEQISFSETRPASIIEAAAGGAMLGLKIAVGVATVVMAFVALIALINGVIGGIGELFGLTGLSMQSLLGYLFSPLAYIMGVNWEHTDLAGSLIGQKLAINEFVAYVNFSPYLKDPAVLLDTKTIAVISFALCGFANFGSIAVVVGAFTAVVPERASDIARLGLRALLAATLSNLMSATIAGLFINLAG</sequence>
<protein>
    <recommendedName>
        <fullName evidence="7">Nucleoside permease</fullName>
    </recommendedName>
</protein>
<feature type="transmembrane region" description="Helical" evidence="7">
    <location>
        <begin position="6"/>
        <end position="23"/>
    </location>
</feature>
<evidence type="ECO:0000256" key="4">
    <source>
        <dbReference type="ARBA" id="ARBA00022692"/>
    </source>
</evidence>
<evidence type="ECO:0000313" key="12">
    <source>
        <dbReference type="Proteomes" id="UP000032930"/>
    </source>
</evidence>
<comment type="similarity">
    <text evidence="2 7">Belongs to the concentrative nucleoside transporter (CNT) (TC 2.A.41) family.</text>
</comment>
<dbReference type="AlphaFoldDB" id="A0A0B6X8Y8"/>
<organism evidence="11 12">
    <name type="scientific">Xenorhabdus bovienii</name>
    <name type="common">Xenorhabdus nematophila subsp. bovienii</name>
    <dbReference type="NCBI Taxonomy" id="40576"/>
    <lineage>
        <taxon>Bacteria</taxon>
        <taxon>Pseudomonadati</taxon>
        <taxon>Pseudomonadota</taxon>
        <taxon>Gammaproteobacteria</taxon>
        <taxon>Enterobacterales</taxon>
        <taxon>Morganellaceae</taxon>
        <taxon>Xenorhabdus</taxon>
    </lineage>
</organism>
<dbReference type="Pfam" id="PF07662">
    <property type="entry name" value="Nucleos_tra2_C"/>
    <property type="match status" value="1"/>
</dbReference>
<dbReference type="Pfam" id="PF07670">
    <property type="entry name" value="Gate"/>
    <property type="match status" value="1"/>
</dbReference>
<feature type="transmembrane region" description="Helical" evidence="7">
    <location>
        <begin position="394"/>
        <end position="415"/>
    </location>
</feature>
<evidence type="ECO:0000259" key="10">
    <source>
        <dbReference type="Pfam" id="PF07670"/>
    </source>
</evidence>
<evidence type="ECO:0000256" key="6">
    <source>
        <dbReference type="ARBA" id="ARBA00023136"/>
    </source>
</evidence>
<keyword evidence="5 7" id="KW-1133">Transmembrane helix</keyword>
<feature type="transmembrane region" description="Helical" evidence="7">
    <location>
        <begin position="35"/>
        <end position="57"/>
    </location>
</feature>
<proteinExistence type="inferred from homology"/>
<reference evidence="11 12" key="1">
    <citation type="submission" date="2014-02" db="EMBL/GenBank/DDBJ databases">
        <authorList>
            <person name="Genoscope - CEA"/>
        </authorList>
    </citation>
    <scope>NUCLEOTIDE SEQUENCE [LARGE SCALE GENOMIC DNA]</scope>
    <source>
        <strain evidence="11 12">CS03</strain>
    </source>
</reference>
<dbReference type="PANTHER" id="PTHR10590">
    <property type="entry name" value="SODIUM/NUCLEOSIDE COTRANSPORTER"/>
    <property type="match status" value="1"/>
</dbReference>
<dbReference type="InterPro" id="IPR002668">
    <property type="entry name" value="CNT_N_dom"/>
</dbReference>
<dbReference type="GO" id="GO:0005337">
    <property type="term" value="F:nucleoside transmembrane transporter activity"/>
    <property type="evidence" value="ECO:0007669"/>
    <property type="project" value="InterPro"/>
</dbReference>
<evidence type="ECO:0000256" key="3">
    <source>
        <dbReference type="ARBA" id="ARBA00022475"/>
    </source>
</evidence>
<evidence type="ECO:0000259" key="9">
    <source>
        <dbReference type="Pfam" id="PF07662"/>
    </source>
</evidence>
<evidence type="ECO:0000256" key="5">
    <source>
        <dbReference type="ARBA" id="ARBA00022989"/>
    </source>
</evidence>
<keyword evidence="3" id="KW-1003">Cell membrane</keyword>
<dbReference type="PANTHER" id="PTHR10590:SF4">
    <property type="entry name" value="SOLUTE CARRIER FAMILY 28 MEMBER 3"/>
    <property type="match status" value="1"/>
</dbReference>
<evidence type="ECO:0000313" key="11">
    <source>
        <dbReference type="EMBL" id="CDM89646.1"/>
    </source>
</evidence>
<dbReference type="InterPro" id="IPR011657">
    <property type="entry name" value="CNT_C_dom"/>
</dbReference>
<dbReference type="NCBIfam" id="TIGR00804">
    <property type="entry name" value="nupC"/>
    <property type="match status" value="1"/>
</dbReference>
<evidence type="ECO:0000259" key="8">
    <source>
        <dbReference type="Pfam" id="PF01773"/>
    </source>
</evidence>
<feature type="transmembrane region" description="Helical" evidence="7">
    <location>
        <begin position="90"/>
        <end position="109"/>
    </location>
</feature>
<dbReference type="Proteomes" id="UP000032930">
    <property type="component" value="Chromosome"/>
</dbReference>
<comment type="subcellular location">
    <subcellularLocation>
        <location evidence="1">Cell membrane</location>
        <topology evidence="1">Multi-pass membrane protein</topology>
    </subcellularLocation>
</comment>
<feature type="transmembrane region" description="Helical" evidence="7">
    <location>
        <begin position="355"/>
        <end position="382"/>
    </location>
</feature>
<evidence type="ECO:0000256" key="2">
    <source>
        <dbReference type="ARBA" id="ARBA00009033"/>
    </source>
</evidence>
<keyword evidence="6 7" id="KW-0472">Membrane</keyword>
<dbReference type="GO" id="GO:0015293">
    <property type="term" value="F:symporter activity"/>
    <property type="evidence" value="ECO:0007669"/>
    <property type="project" value="TreeGrafter"/>
</dbReference>
<evidence type="ECO:0000256" key="7">
    <source>
        <dbReference type="RuleBase" id="RU362018"/>
    </source>
</evidence>
<keyword evidence="4 7" id="KW-0812">Transmembrane</keyword>
<gene>
    <name evidence="11" type="primary">psuT</name>
    <name evidence="11" type="ORF">XBW1_2289</name>
</gene>
<feature type="domain" description="Concentrative nucleoside transporter C-terminal" evidence="9">
    <location>
        <begin position="202"/>
        <end position="412"/>
    </location>
</feature>
<feature type="transmembrane region" description="Helical" evidence="7">
    <location>
        <begin position="174"/>
        <end position="196"/>
    </location>
</feature>
<dbReference type="InterPro" id="IPR008276">
    <property type="entry name" value="C_nuclsd_transpt"/>
</dbReference>
<dbReference type="InterPro" id="IPR018270">
    <property type="entry name" value="C_nuclsd_transpt_met_bac"/>
</dbReference>
<dbReference type="EMBL" id="FO818637">
    <property type="protein sequence ID" value="CDM89646.1"/>
    <property type="molecule type" value="Genomic_DNA"/>
</dbReference>
<feature type="transmembrane region" description="Helical" evidence="7">
    <location>
        <begin position="287"/>
        <end position="311"/>
    </location>
</feature>